<protein>
    <submittedName>
        <fullName evidence="3">Nuclear transport factor 2 family protein</fullName>
    </submittedName>
</protein>
<evidence type="ECO:0000313" key="4">
    <source>
        <dbReference type="Proteomes" id="UP001645859"/>
    </source>
</evidence>
<keyword evidence="4" id="KW-1185">Reference proteome</keyword>
<comment type="caution">
    <text evidence="3">The sequence shown here is derived from an EMBL/GenBank/DDBJ whole genome shotgun (WGS) entry which is preliminary data.</text>
</comment>
<dbReference type="Proteomes" id="UP001645859">
    <property type="component" value="Unassembled WGS sequence"/>
</dbReference>
<dbReference type="Pfam" id="PF14534">
    <property type="entry name" value="DUF4440"/>
    <property type="match status" value="1"/>
</dbReference>
<evidence type="ECO:0000313" key="3">
    <source>
        <dbReference type="EMBL" id="MBL3680220.1"/>
    </source>
</evidence>
<name>A0ABS1SI46_9MICO</name>
<evidence type="ECO:0000259" key="2">
    <source>
        <dbReference type="Pfam" id="PF14534"/>
    </source>
</evidence>
<gene>
    <name evidence="3" type="ORF">D3230_13120</name>
</gene>
<feature type="coiled-coil region" evidence="1">
    <location>
        <begin position="1"/>
        <end position="28"/>
    </location>
</feature>
<keyword evidence="1" id="KW-0175">Coiled coil</keyword>
<reference evidence="3 4" key="1">
    <citation type="submission" date="2018-09" db="EMBL/GenBank/DDBJ databases">
        <title>Comparative genomics of Leucobacter spp.</title>
        <authorList>
            <person name="Reis A.C."/>
            <person name="Kolvenbach B.A."/>
            <person name="Corvini P.F.X."/>
            <person name="Nunes O.C."/>
        </authorList>
    </citation>
    <scope>NUCLEOTIDE SEQUENCE [LARGE SCALE GENOMIC DNA]</scope>
    <source>
        <strain evidence="3 4">TAN 31504</strain>
    </source>
</reference>
<dbReference type="SUPFAM" id="SSF54427">
    <property type="entry name" value="NTF2-like"/>
    <property type="match status" value="1"/>
</dbReference>
<dbReference type="InterPro" id="IPR027843">
    <property type="entry name" value="DUF4440"/>
</dbReference>
<organism evidence="3 4">
    <name type="scientific">Leucobacter chromiireducens subsp. solipictus</name>
    <dbReference type="NCBI Taxonomy" id="398235"/>
    <lineage>
        <taxon>Bacteria</taxon>
        <taxon>Bacillati</taxon>
        <taxon>Actinomycetota</taxon>
        <taxon>Actinomycetes</taxon>
        <taxon>Micrococcales</taxon>
        <taxon>Microbacteriaceae</taxon>
        <taxon>Leucobacter</taxon>
    </lineage>
</organism>
<dbReference type="InterPro" id="IPR032710">
    <property type="entry name" value="NTF2-like_dom_sf"/>
</dbReference>
<feature type="domain" description="DUF4440" evidence="2">
    <location>
        <begin position="15"/>
        <end position="126"/>
    </location>
</feature>
<dbReference type="EMBL" id="QYAC01000007">
    <property type="protein sequence ID" value="MBL3680220.1"/>
    <property type="molecule type" value="Genomic_DNA"/>
</dbReference>
<evidence type="ECO:0000256" key="1">
    <source>
        <dbReference type="SAM" id="Coils"/>
    </source>
</evidence>
<sequence length="156" mass="17349">MSRITAAAAEIETQLRETESRRQRALIAGDIETLRDLFDESIVHVHAPGVVQHKAELIEHVEVRRPYLEITRGELEFRVVGEDGRGDVAIVTGALTNRMRAPGGGERTLSGPVTQVLHRADDGVWRFVSFHMTPFGEKVWGELPSEQRSNDAGVAR</sequence>
<proteinExistence type="predicted"/>
<dbReference type="Gene3D" id="3.10.450.50">
    <property type="match status" value="1"/>
</dbReference>
<dbReference type="RefSeq" id="WP_202345497.1">
    <property type="nucleotide sequence ID" value="NZ_BAAAPI010000012.1"/>
</dbReference>
<accession>A0ABS1SI46</accession>